<keyword evidence="5" id="KW-0687">Ribonucleoprotein</keyword>
<reference evidence="10 11" key="1">
    <citation type="journal article" date="2015" name="Parasit. Vectors">
        <title>Draft genome of the scabies mite.</title>
        <authorList>
            <person name="Rider S.D.Jr."/>
            <person name="Morgan M.S."/>
            <person name="Arlian L.G."/>
        </authorList>
    </citation>
    <scope>NUCLEOTIDE SEQUENCE [LARGE SCALE GENOMIC DNA]</scope>
    <source>
        <strain evidence="10">Arlian Lab</strain>
    </source>
</reference>
<gene>
    <name evidence="10" type="ORF">QR98_0021660</name>
</gene>
<proteinExistence type="inferred from homology"/>
<comment type="similarity">
    <text evidence="6">Belongs to the ribonuclease III family. Mitochondrion-specific ribosomal protein mL44 subfamily.</text>
</comment>
<dbReference type="EMBL" id="JXLN01005928">
    <property type="protein sequence ID" value="KPM03732.1"/>
    <property type="molecule type" value="Genomic_DNA"/>
</dbReference>
<dbReference type="VEuPathDB" id="VectorBase:SSCA004139"/>
<dbReference type="CDD" id="cd19874">
    <property type="entry name" value="DSRM_MRPL44"/>
    <property type="match status" value="1"/>
</dbReference>
<comment type="subcellular location">
    <subcellularLocation>
        <location evidence="1">Mitochondrion</location>
    </subcellularLocation>
</comment>
<protein>
    <recommendedName>
        <fullName evidence="7">Large ribosomal subunit protein mL44</fullName>
    </recommendedName>
</protein>
<evidence type="ECO:0000256" key="3">
    <source>
        <dbReference type="ARBA" id="ARBA00022980"/>
    </source>
</evidence>
<evidence type="ECO:0000256" key="4">
    <source>
        <dbReference type="ARBA" id="ARBA00023128"/>
    </source>
</evidence>
<evidence type="ECO:0000313" key="10">
    <source>
        <dbReference type="EMBL" id="KPM03732.1"/>
    </source>
</evidence>
<evidence type="ECO:0000259" key="9">
    <source>
        <dbReference type="Pfam" id="PF22935"/>
    </source>
</evidence>
<dbReference type="SUPFAM" id="SSF69065">
    <property type="entry name" value="RNase III domain-like"/>
    <property type="match status" value="1"/>
</dbReference>
<dbReference type="GO" id="GO:0006396">
    <property type="term" value="P:RNA processing"/>
    <property type="evidence" value="ECO:0007669"/>
    <property type="project" value="InterPro"/>
</dbReference>
<dbReference type="AlphaFoldDB" id="A0A131ZXZ5"/>
<evidence type="ECO:0000259" key="8">
    <source>
        <dbReference type="Pfam" id="PF22892"/>
    </source>
</evidence>
<dbReference type="InterPro" id="IPR036389">
    <property type="entry name" value="RNase_III_sf"/>
</dbReference>
<accession>A0A131ZXZ5</accession>
<name>A0A131ZXZ5_SARSC</name>
<dbReference type="InterPro" id="IPR055189">
    <property type="entry name" value="RM44_endonuclase"/>
</dbReference>
<dbReference type="Proteomes" id="UP000616769">
    <property type="component" value="Unassembled WGS sequence"/>
</dbReference>
<organism evidence="10 11">
    <name type="scientific">Sarcoptes scabiei</name>
    <name type="common">Itch mite</name>
    <name type="synonym">Acarus scabiei</name>
    <dbReference type="NCBI Taxonomy" id="52283"/>
    <lineage>
        <taxon>Eukaryota</taxon>
        <taxon>Metazoa</taxon>
        <taxon>Ecdysozoa</taxon>
        <taxon>Arthropoda</taxon>
        <taxon>Chelicerata</taxon>
        <taxon>Arachnida</taxon>
        <taxon>Acari</taxon>
        <taxon>Acariformes</taxon>
        <taxon>Sarcoptiformes</taxon>
        <taxon>Astigmata</taxon>
        <taxon>Psoroptidia</taxon>
        <taxon>Sarcoptoidea</taxon>
        <taxon>Sarcoptidae</taxon>
        <taxon>Sarcoptinae</taxon>
        <taxon>Sarcoptes</taxon>
    </lineage>
</organism>
<evidence type="ECO:0000256" key="5">
    <source>
        <dbReference type="ARBA" id="ARBA00023274"/>
    </source>
</evidence>
<dbReference type="Gene3D" id="3.30.160.20">
    <property type="match status" value="1"/>
</dbReference>
<sequence length="375" mass="43374">MKPNLKFSSQIYQKILWTSSNLSFYNCRKISTITFITNRNENISRQNFGSENWNLISARGLKLWKEKTLKAMYWRKKSFDLIEEKLRARSEWRDWNYSAELFAFANRIQEPELDEETLTQAFTHQSFVLACENDRKNDGSENVQLNLIDNEEMINDGIDLALKFIPKYLRYHLQQAPEECIESLTEYLTSTSVLCETSKWIGCIDMVLCKEFPPSSATLSNTVFALIGAIKQKISIERAQNFIIDFILTNLNGRDLLEIWRIDQLDLDLNSFLCSIGLPKAEPRILSQSAIGTLESCYVVGIFSEKKLIGKSPGESLPIAKRMAELDAFRNLFGLKIERIKFTFGKDSYSLNLDAFKEKNNSILPNKEIQQYINR</sequence>
<evidence type="ECO:0000256" key="1">
    <source>
        <dbReference type="ARBA" id="ARBA00004173"/>
    </source>
</evidence>
<dbReference type="Pfam" id="PF22935">
    <property type="entry name" value="RM44_endonuclase"/>
    <property type="match status" value="1"/>
</dbReference>
<keyword evidence="2" id="KW-0809">Transit peptide</keyword>
<dbReference type="GO" id="GO:0004525">
    <property type="term" value="F:ribonuclease III activity"/>
    <property type="evidence" value="ECO:0007669"/>
    <property type="project" value="InterPro"/>
</dbReference>
<comment type="caution">
    <text evidence="10">The sequence shown here is derived from an EMBL/GenBank/DDBJ whole genome shotgun (WGS) entry which is preliminary data.</text>
</comment>
<evidence type="ECO:0000256" key="7">
    <source>
        <dbReference type="ARBA" id="ARBA00035187"/>
    </source>
</evidence>
<dbReference type="GO" id="GO:0005739">
    <property type="term" value="C:mitochondrion"/>
    <property type="evidence" value="ECO:0007669"/>
    <property type="project" value="UniProtKB-SubCell"/>
</dbReference>
<dbReference type="GO" id="GO:0003725">
    <property type="term" value="F:double-stranded RNA binding"/>
    <property type="evidence" value="ECO:0007669"/>
    <property type="project" value="InterPro"/>
</dbReference>
<dbReference type="OrthoDB" id="444135at2759"/>
<evidence type="ECO:0000256" key="6">
    <source>
        <dbReference type="ARBA" id="ARBA00024034"/>
    </source>
</evidence>
<dbReference type="InterPro" id="IPR044444">
    <property type="entry name" value="Ribosomal_mL44_DSRM_metazoa"/>
</dbReference>
<dbReference type="GO" id="GO:0005840">
    <property type="term" value="C:ribosome"/>
    <property type="evidence" value="ECO:0007669"/>
    <property type="project" value="UniProtKB-KW"/>
</dbReference>
<keyword evidence="4" id="KW-0496">Mitochondrion</keyword>
<dbReference type="GO" id="GO:1990904">
    <property type="term" value="C:ribonucleoprotein complex"/>
    <property type="evidence" value="ECO:0007669"/>
    <property type="project" value="UniProtKB-KW"/>
</dbReference>
<dbReference type="Gene3D" id="1.10.1520.10">
    <property type="entry name" value="Ribonuclease III domain"/>
    <property type="match status" value="1"/>
</dbReference>
<keyword evidence="3" id="KW-0689">Ribosomal protein</keyword>
<dbReference type="Pfam" id="PF22892">
    <property type="entry name" value="DSRM_MRPL44"/>
    <property type="match status" value="1"/>
</dbReference>
<feature type="domain" description="Large ribosomal subunit protein mL44 dsRNA binding" evidence="8">
    <location>
        <begin position="273"/>
        <end position="363"/>
    </location>
</feature>
<feature type="domain" description="Large ribosomal subunit protein mL44 endonuclease" evidence="9">
    <location>
        <begin position="96"/>
        <end position="230"/>
    </location>
</feature>
<evidence type="ECO:0000313" key="11">
    <source>
        <dbReference type="Proteomes" id="UP000616769"/>
    </source>
</evidence>
<evidence type="ECO:0000256" key="2">
    <source>
        <dbReference type="ARBA" id="ARBA00022946"/>
    </source>
</evidence>